<organism evidence="6 7">
    <name type="scientific">Streptomyces europaeiscabiei</name>
    <dbReference type="NCBI Taxonomy" id="146819"/>
    <lineage>
        <taxon>Bacteria</taxon>
        <taxon>Bacillati</taxon>
        <taxon>Actinomycetota</taxon>
        <taxon>Actinomycetes</taxon>
        <taxon>Kitasatosporales</taxon>
        <taxon>Streptomycetaceae</taxon>
        <taxon>Streptomyces</taxon>
    </lineage>
</organism>
<dbReference type="PROSITE" id="PS01081">
    <property type="entry name" value="HTH_TETR_1"/>
    <property type="match status" value="1"/>
</dbReference>
<evidence type="ECO:0000313" key="6">
    <source>
        <dbReference type="EMBL" id="MDX3129342.1"/>
    </source>
</evidence>
<dbReference type="SUPFAM" id="SSF46689">
    <property type="entry name" value="Homeodomain-like"/>
    <property type="match status" value="1"/>
</dbReference>
<sequence length="210" mass="22029">MSSTTPAPPGRPRAFDIDEALDRAVLVFWSKGFEGASLDDLTEAMGISRPSLYRAFGSKEDLFHKALERYTEGLTSYFARALAEPTSGAVATAVLHGTVEAATTPGLPTGCLGVLGALATGDESRPVRDALIAWREEGIAHLTRRFQQAVDAGDLPPSTDPHLLALYLRTVANGIAVQAASGSSRAELLQVANLALGSWPKLSSAGQPGT</sequence>
<accession>A0AAJ2PKR0</accession>
<dbReference type="InterPro" id="IPR023772">
    <property type="entry name" value="DNA-bd_HTH_TetR-type_CS"/>
</dbReference>
<dbReference type="InterPro" id="IPR036271">
    <property type="entry name" value="Tet_transcr_reg_TetR-rel_C_sf"/>
</dbReference>
<keyword evidence="3" id="KW-0804">Transcription</keyword>
<dbReference type="EMBL" id="JARAWN010000021">
    <property type="protein sequence ID" value="MDX3129342.1"/>
    <property type="molecule type" value="Genomic_DNA"/>
</dbReference>
<protein>
    <submittedName>
        <fullName evidence="6">TetR/AcrR family transcriptional regulator</fullName>
    </submittedName>
</protein>
<keyword evidence="2 4" id="KW-0238">DNA-binding</keyword>
<dbReference type="SUPFAM" id="SSF48498">
    <property type="entry name" value="Tetracyclin repressor-like, C-terminal domain"/>
    <property type="match status" value="1"/>
</dbReference>
<gene>
    <name evidence="6" type="ORF">PV367_05880</name>
</gene>
<proteinExistence type="predicted"/>
<dbReference type="PANTHER" id="PTHR47506:SF1">
    <property type="entry name" value="HTH-TYPE TRANSCRIPTIONAL REGULATOR YJDC"/>
    <property type="match status" value="1"/>
</dbReference>
<dbReference type="GO" id="GO:0003677">
    <property type="term" value="F:DNA binding"/>
    <property type="evidence" value="ECO:0007669"/>
    <property type="project" value="UniProtKB-UniRule"/>
</dbReference>
<dbReference type="AlphaFoldDB" id="A0AAJ2PKR0"/>
<dbReference type="RefSeq" id="WP_037703975.1">
    <property type="nucleotide sequence ID" value="NZ_JARAWN010000021.1"/>
</dbReference>
<name>A0AAJ2PKR0_9ACTN</name>
<dbReference type="Pfam" id="PF00440">
    <property type="entry name" value="TetR_N"/>
    <property type="match status" value="1"/>
</dbReference>
<comment type="caution">
    <text evidence="6">The sequence shown here is derived from an EMBL/GenBank/DDBJ whole genome shotgun (WGS) entry which is preliminary data.</text>
</comment>
<feature type="DNA-binding region" description="H-T-H motif" evidence="4">
    <location>
        <begin position="37"/>
        <end position="56"/>
    </location>
</feature>
<dbReference type="InterPro" id="IPR001647">
    <property type="entry name" value="HTH_TetR"/>
</dbReference>
<keyword evidence="1" id="KW-0805">Transcription regulation</keyword>
<dbReference type="Pfam" id="PF16925">
    <property type="entry name" value="TetR_C_13"/>
    <property type="match status" value="1"/>
</dbReference>
<dbReference type="Proteomes" id="UP001273589">
    <property type="component" value="Unassembled WGS sequence"/>
</dbReference>
<dbReference type="PRINTS" id="PR00455">
    <property type="entry name" value="HTHTETR"/>
</dbReference>
<feature type="domain" description="HTH tetR-type" evidence="5">
    <location>
        <begin position="14"/>
        <end position="74"/>
    </location>
</feature>
<dbReference type="Gene3D" id="1.10.357.10">
    <property type="entry name" value="Tetracycline Repressor, domain 2"/>
    <property type="match status" value="1"/>
</dbReference>
<dbReference type="InterPro" id="IPR009057">
    <property type="entry name" value="Homeodomain-like_sf"/>
</dbReference>
<evidence type="ECO:0000259" key="5">
    <source>
        <dbReference type="PROSITE" id="PS50977"/>
    </source>
</evidence>
<evidence type="ECO:0000256" key="3">
    <source>
        <dbReference type="ARBA" id="ARBA00023163"/>
    </source>
</evidence>
<evidence type="ECO:0000313" key="7">
    <source>
        <dbReference type="Proteomes" id="UP001273589"/>
    </source>
</evidence>
<dbReference type="PANTHER" id="PTHR47506">
    <property type="entry name" value="TRANSCRIPTIONAL REGULATORY PROTEIN"/>
    <property type="match status" value="1"/>
</dbReference>
<evidence type="ECO:0000256" key="4">
    <source>
        <dbReference type="PROSITE-ProRule" id="PRU00335"/>
    </source>
</evidence>
<evidence type="ECO:0000256" key="1">
    <source>
        <dbReference type="ARBA" id="ARBA00023015"/>
    </source>
</evidence>
<evidence type="ECO:0000256" key="2">
    <source>
        <dbReference type="ARBA" id="ARBA00023125"/>
    </source>
</evidence>
<dbReference type="InterPro" id="IPR011075">
    <property type="entry name" value="TetR_C"/>
</dbReference>
<dbReference type="PROSITE" id="PS50977">
    <property type="entry name" value="HTH_TETR_2"/>
    <property type="match status" value="1"/>
</dbReference>
<reference evidence="6" key="1">
    <citation type="journal article" date="2023" name="Microb. Genom.">
        <title>Mesoterricola silvestris gen. nov., sp. nov., Mesoterricola sediminis sp. nov., Geothrix oryzae sp. nov., Geothrix edaphica sp. nov., Geothrix rubra sp. nov., and Geothrix limicola sp. nov., six novel members of Acidobacteriota isolated from soils.</title>
        <authorList>
            <person name="Weisberg A.J."/>
            <person name="Pearce E."/>
            <person name="Kramer C.G."/>
            <person name="Chang J.H."/>
            <person name="Clarke C.R."/>
        </authorList>
    </citation>
    <scope>NUCLEOTIDE SEQUENCE</scope>
    <source>
        <strain evidence="6">ND06-05F</strain>
    </source>
</reference>
<dbReference type="Gene3D" id="1.10.10.60">
    <property type="entry name" value="Homeodomain-like"/>
    <property type="match status" value="1"/>
</dbReference>